<protein>
    <submittedName>
        <fullName evidence="2">NAD(P)H-binding protein</fullName>
    </submittedName>
</protein>
<proteinExistence type="predicted"/>
<keyword evidence="3" id="KW-1185">Reference proteome</keyword>
<evidence type="ECO:0000259" key="1">
    <source>
        <dbReference type="Pfam" id="PF13460"/>
    </source>
</evidence>
<dbReference type="PANTHER" id="PTHR43355">
    <property type="entry name" value="FLAVIN REDUCTASE (NADPH)"/>
    <property type="match status" value="1"/>
</dbReference>
<accession>A0ABW1THX7</accession>
<dbReference type="Pfam" id="PF13460">
    <property type="entry name" value="NAD_binding_10"/>
    <property type="match status" value="1"/>
</dbReference>
<dbReference type="Proteomes" id="UP001596283">
    <property type="component" value="Unassembled WGS sequence"/>
</dbReference>
<dbReference type="RefSeq" id="WP_125687312.1">
    <property type="nucleotide sequence ID" value="NZ_JBHSSI010000047.1"/>
</dbReference>
<reference evidence="3" key="1">
    <citation type="journal article" date="2019" name="Int. J. Syst. Evol. Microbiol.">
        <title>The Global Catalogue of Microorganisms (GCM) 10K type strain sequencing project: providing services to taxonomists for standard genome sequencing and annotation.</title>
        <authorList>
            <consortium name="The Broad Institute Genomics Platform"/>
            <consortium name="The Broad Institute Genome Sequencing Center for Infectious Disease"/>
            <person name="Wu L."/>
            <person name="Ma J."/>
        </authorList>
    </citation>
    <scope>NUCLEOTIDE SEQUENCE [LARGE SCALE GENOMIC DNA]</scope>
    <source>
        <strain evidence="3">CCM 8908</strain>
    </source>
</reference>
<evidence type="ECO:0000313" key="3">
    <source>
        <dbReference type="Proteomes" id="UP001596283"/>
    </source>
</evidence>
<feature type="domain" description="NAD(P)-binding" evidence="1">
    <location>
        <begin position="10"/>
        <end position="194"/>
    </location>
</feature>
<dbReference type="InterPro" id="IPR016040">
    <property type="entry name" value="NAD(P)-bd_dom"/>
</dbReference>
<dbReference type="Gene3D" id="3.40.50.720">
    <property type="entry name" value="NAD(P)-binding Rossmann-like Domain"/>
    <property type="match status" value="1"/>
</dbReference>
<dbReference type="EMBL" id="JBHSSI010000047">
    <property type="protein sequence ID" value="MFC6260872.1"/>
    <property type="molecule type" value="Genomic_DNA"/>
</dbReference>
<sequence length="217" mass="23773">MRKRVMILAANGQIARLVEHRILTEPAFADVTLTLFLRNAGRLSSLQANPRVTLVDGDIADASAVTAAMAGQDLVFVAMVDHDRQNRLTKNVISAMHANHVDRVLFANVLGLYNEVGGEFGRWNLEMIGAGMAPARESDKLLAQSGLDYTTLRLPWLNDRDIAYTVTTKDQPYEGVSGSRASVADVVLKMIADPTRYSRDSIGMADPTTEGQNRPVY</sequence>
<name>A0ABW1THX7_9LACO</name>
<dbReference type="InterPro" id="IPR051606">
    <property type="entry name" value="Polyketide_Oxido-like"/>
</dbReference>
<dbReference type="PANTHER" id="PTHR43355:SF2">
    <property type="entry name" value="FLAVIN REDUCTASE (NADPH)"/>
    <property type="match status" value="1"/>
</dbReference>
<comment type="caution">
    <text evidence="2">The sequence shown here is derived from an EMBL/GenBank/DDBJ whole genome shotgun (WGS) entry which is preliminary data.</text>
</comment>
<dbReference type="InterPro" id="IPR036291">
    <property type="entry name" value="NAD(P)-bd_dom_sf"/>
</dbReference>
<organism evidence="2 3">
    <name type="scientific">Levilactobacillus fujinensis</name>
    <dbReference type="NCBI Taxonomy" id="2486024"/>
    <lineage>
        <taxon>Bacteria</taxon>
        <taxon>Bacillati</taxon>
        <taxon>Bacillota</taxon>
        <taxon>Bacilli</taxon>
        <taxon>Lactobacillales</taxon>
        <taxon>Lactobacillaceae</taxon>
        <taxon>Levilactobacillus</taxon>
    </lineage>
</organism>
<gene>
    <name evidence="2" type="ORF">ACFP1C_07980</name>
</gene>
<dbReference type="SUPFAM" id="SSF51735">
    <property type="entry name" value="NAD(P)-binding Rossmann-fold domains"/>
    <property type="match status" value="1"/>
</dbReference>
<evidence type="ECO:0000313" key="2">
    <source>
        <dbReference type="EMBL" id="MFC6260872.1"/>
    </source>
</evidence>